<evidence type="ECO:0000313" key="1">
    <source>
        <dbReference type="EMBL" id="KAJ0170636.1"/>
    </source>
</evidence>
<sequence length="1369" mass="152568">MALKFKYKDEHGILQINMSPTSSQKTEDLIDPKFDTINTRFGQYDLFGGKYDDLESGGETPRSLFRSRYNSVEEELANTPYAFATRSPNLDITINNIDSSSRESDIEDNRFFTRNIDYDFSDVESKSFTVTQLIHAQDRYFDLSSRTGSTDVKVPSDCDGAFRVLGSVHSVKPKGLPVVPTAKRKRESSFAILTDTPVASRPSSPRSLPVYIRREKISPFRGRGFREETSRHTPKTSATNSRSNSPTRRRTHSLPRIDKMATATLPPPIQLIAPNSPRNFLKENIEEVRGLSELNREKHEAEAEKKRLEEEEALLKEMGLLDKKPKSRAASRSTSRSNSPNKINLRSRSNSPSTILRFENISSGSRDYINEENMKPVTHKSRLQSVSRSQPQSNDSSPKHSKIPKRQSSVSPSRGRLDSKSKSSESLNKTQRFISNSNSSIHETIKIGSQVHDKRGMSKSTQHLDISPGHIMGKPPISPGRGPPPVNKTLSAKRLSPIVGTPNKNPTDEILSPKTAKPIPAARKNVKSTGNTPATSRLNSKPASRDPSPEKRKGTVANTSKTTNAATRTSSMKSKPTVSNKTDPKTPIKRTNSVKSLTRTPSTKILNEKPPLLKNANSRKDLTEKIPAFTKITEVGKKSTYKDIRKPIKGREPIIPKKGKAKKDDAPKKDTNDTSEEKKQDDGTQYDISNLPTELVLMTKKNIVSMAAAAITSQPLEIVAKVTSQLPVAFEKAREKGIFERLNSRDSLAPKEDEKDKEKENGKDKEKEKEKIKPKEPPKVETKEIPKEKEIKEINEIKEEKEHAKPQKPNLDRTFFIEDNIKLRPLQPPYNNPYVERVKQKIDNILKEPEVSTENILTASAKSREAKFKAEAEKSKEDVKEIKEVIAVKEEVTTKITEVKDNTVKENDKVTSEIRSEATKIVNSIITPVEEPKDITEQPPSKIAEEKKESKKEIEPIVTVVNEKKKIGTPEVVEKNETVIGEPEVEVQSSNVSTPAVDKIVLHTKATEGSGSDKSTQSNGGFPQSTSTTPKPPARTKRDPKEKRQSDAEPTPEPKEQVEESKPQNICQRLVGKCKTCCSGGAKEDEDRIGEEKKGVVNSLNCCKKGNEREEEIERAASKASVEFENEVKRKPKMRDILCGCCGRGRRVADASQTQQTEPMSPMSTGETGCCGRRRQVGRRDSILSDRPPSSCCNNRLCTWLRGMCRRSSEHSSSRRTSMFSKNKSLSPTMPPPEDNRKKLDTSLVEHTSVMRGAIPVLPIALAYICMMCNILVPGLGTIFSGMFCLCFGIPRFGVHDGAKHRIGSFVINLLVGCGQLFTVLFCLVGWGWSIWWGVIMVKIARKFRKLKAEAAAAEPEAPPVTTNNHTRA</sequence>
<accession>A0ACC1CGD7</accession>
<name>A0ACC1CGD7_9NEOP</name>
<dbReference type="EMBL" id="CM034413">
    <property type="protein sequence ID" value="KAJ0170636.1"/>
    <property type="molecule type" value="Genomic_DNA"/>
</dbReference>
<gene>
    <name evidence="1" type="ORF">K1T71_014007</name>
</gene>
<protein>
    <submittedName>
        <fullName evidence="1">Uncharacterized protein</fullName>
    </submittedName>
</protein>
<keyword evidence="2" id="KW-1185">Reference proteome</keyword>
<organism evidence="1 2">
    <name type="scientific">Dendrolimus kikuchii</name>
    <dbReference type="NCBI Taxonomy" id="765133"/>
    <lineage>
        <taxon>Eukaryota</taxon>
        <taxon>Metazoa</taxon>
        <taxon>Ecdysozoa</taxon>
        <taxon>Arthropoda</taxon>
        <taxon>Hexapoda</taxon>
        <taxon>Insecta</taxon>
        <taxon>Pterygota</taxon>
        <taxon>Neoptera</taxon>
        <taxon>Endopterygota</taxon>
        <taxon>Lepidoptera</taxon>
        <taxon>Glossata</taxon>
        <taxon>Ditrysia</taxon>
        <taxon>Bombycoidea</taxon>
        <taxon>Lasiocampidae</taxon>
        <taxon>Dendrolimus</taxon>
    </lineage>
</organism>
<dbReference type="Proteomes" id="UP000824533">
    <property type="component" value="Linkage Group LG27"/>
</dbReference>
<proteinExistence type="predicted"/>
<reference evidence="1 2" key="1">
    <citation type="journal article" date="2021" name="Front. Genet.">
        <title>Chromosome-Level Genome Assembly Reveals Significant Gene Expansion in the Toll and IMD Signaling Pathways of Dendrolimus kikuchii.</title>
        <authorList>
            <person name="Zhou J."/>
            <person name="Wu P."/>
            <person name="Xiong Z."/>
            <person name="Liu N."/>
            <person name="Zhao N."/>
            <person name="Ji M."/>
            <person name="Qiu Y."/>
            <person name="Yang B."/>
        </authorList>
    </citation>
    <scope>NUCLEOTIDE SEQUENCE [LARGE SCALE GENOMIC DNA]</scope>
    <source>
        <strain evidence="1">Ann1</strain>
    </source>
</reference>
<comment type="caution">
    <text evidence="1">The sequence shown here is derived from an EMBL/GenBank/DDBJ whole genome shotgun (WGS) entry which is preliminary data.</text>
</comment>
<evidence type="ECO:0000313" key="2">
    <source>
        <dbReference type="Proteomes" id="UP000824533"/>
    </source>
</evidence>